<dbReference type="GO" id="GO:0004177">
    <property type="term" value="F:aminopeptidase activity"/>
    <property type="evidence" value="ECO:0007669"/>
    <property type="project" value="UniProtKB-KW"/>
</dbReference>
<feature type="domain" description="Peptidase M1 membrane alanine aminopeptidase" evidence="3">
    <location>
        <begin position="342"/>
        <end position="497"/>
    </location>
</feature>
<dbReference type="CDD" id="cd09604">
    <property type="entry name" value="M1_APN_like"/>
    <property type="match status" value="1"/>
</dbReference>
<evidence type="ECO:0000256" key="1">
    <source>
        <dbReference type="PIRSR" id="PIRSR634015-1"/>
    </source>
</evidence>
<keyword evidence="4" id="KW-0378">Hydrolase</keyword>
<dbReference type="Gene3D" id="1.10.390.10">
    <property type="entry name" value="Neutral Protease Domain 2"/>
    <property type="match status" value="1"/>
</dbReference>
<organism evidence="4 5">
    <name type="scientific">Ichthyobacterium seriolicida</name>
    <dbReference type="NCBI Taxonomy" id="242600"/>
    <lineage>
        <taxon>Bacteria</taxon>
        <taxon>Pseudomonadati</taxon>
        <taxon>Bacteroidota</taxon>
        <taxon>Flavobacteriia</taxon>
        <taxon>Flavobacteriales</taxon>
        <taxon>Ichthyobacteriaceae</taxon>
        <taxon>Ichthyobacterium</taxon>
    </lineage>
</organism>
<protein>
    <submittedName>
        <fullName evidence="4">Zn-dependent aminopeptidase</fullName>
    </submittedName>
</protein>
<dbReference type="AlphaFoldDB" id="A0A1J1DYM6"/>
<sequence>MKLSLFNGILLFMALSFSWFRSSSQTCYWQQKVSYVMEIDINTDDNTFLGKQQLTYYNNSPDTLRKVFYHLYYNAFKPESMMDVRSRLLEDPDERISNKILGLKEDEIGYQMINSLKQDGVNLDYKVEGTILEVVLNKPISPNSSSIFEMEFKAQIPIQLRRTGRNSAEGVKLSMTQWYPKMAEYDKNRWNTDSYVGREFHGVWGDFDVKITIDKEYLIGSTGILLNPEKIGHGYEKKGTKVTRDKRNTWHFRATDVHDFAWAADTDYLHDKVQVPEGPLVHFIYKNNPKFLDNWKKVQPLTVKFFQEMKKEFGAYPYSKYTIIQGGDGGMEYPMCTLITGNRKFKSLARVIMHEAAHSWFHGVLATDEGKYAWMDEGFTSYATTVMLNRIIENKTSDSIFEKTFQSYFDIVKSGKEEPLSIHADHFSTNYAYGIGSYIKGQIFLVQLKYIIGKQNFDNTMKEYFSKWKFKHPDYNDLKRIAEKISDIHLGWYLNYWINTTHTIDYSVKTVLPTKENTTEITLEKIGKMPMPIDLVVTYNDGQKELFYIPISMMRGEKPNETNMKRTLLKDWPWTHPLYTFTVNTPFKNIKSVVIDSENIMADINRKDNIFPIKDEKITIKGN</sequence>
<evidence type="ECO:0000313" key="5">
    <source>
        <dbReference type="Proteomes" id="UP000243197"/>
    </source>
</evidence>
<evidence type="ECO:0000259" key="3">
    <source>
        <dbReference type="Pfam" id="PF01433"/>
    </source>
</evidence>
<evidence type="ECO:0000313" key="4">
    <source>
        <dbReference type="EMBL" id="BAV94993.1"/>
    </source>
</evidence>
<dbReference type="PANTHER" id="PTHR45726:SF3">
    <property type="entry name" value="LEUKOTRIENE A-4 HYDROLASE"/>
    <property type="match status" value="1"/>
</dbReference>
<dbReference type="EMBL" id="AP014564">
    <property type="protein sequence ID" value="BAV94993.1"/>
    <property type="molecule type" value="Genomic_DNA"/>
</dbReference>
<dbReference type="Pfam" id="PF01433">
    <property type="entry name" value="Peptidase_M1"/>
    <property type="match status" value="1"/>
</dbReference>
<comment type="cofactor">
    <cofactor evidence="2">
        <name>Zn(2+)</name>
        <dbReference type="ChEBI" id="CHEBI:29105"/>
    </cofactor>
    <text evidence="2">Binds 1 zinc ion per subunit.</text>
</comment>
<dbReference type="SUPFAM" id="SSF55486">
    <property type="entry name" value="Metalloproteases ('zincins'), catalytic domain"/>
    <property type="match status" value="1"/>
</dbReference>
<keyword evidence="2" id="KW-0862">Zinc</keyword>
<feature type="binding site" evidence="2">
    <location>
        <position position="358"/>
    </location>
    <ligand>
        <name>Zn(2+)</name>
        <dbReference type="ChEBI" id="CHEBI:29105"/>
        <note>catalytic</note>
    </ligand>
</feature>
<feature type="binding site" evidence="2">
    <location>
        <position position="377"/>
    </location>
    <ligand>
        <name>Zn(2+)</name>
        <dbReference type="ChEBI" id="CHEBI:29105"/>
        <note>catalytic</note>
    </ligand>
</feature>
<keyword evidence="4" id="KW-0645">Protease</keyword>
<dbReference type="GO" id="GO:0008270">
    <property type="term" value="F:zinc ion binding"/>
    <property type="evidence" value="ECO:0007669"/>
    <property type="project" value="InterPro"/>
</dbReference>
<proteinExistence type="predicted"/>
<dbReference type="GO" id="GO:0008237">
    <property type="term" value="F:metallopeptidase activity"/>
    <property type="evidence" value="ECO:0007669"/>
    <property type="project" value="InterPro"/>
</dbReference>
<dbReference type="PANTHER" id="PTHR45726">
    <property type="entry name" value="LEUKOTRIENE A-4 HYDROLASE"/>
    <property type="match status" value="1"/>
</dbReference>
<feature type="active site" description="Proton acceptor" evidence="1">
    <location>
        <position position="355"/>
    </location>
</feature>
<dbReference type="RefSeq" id="WP_096686429.1">
    <property type="nucleotide sequence ID" value="NZ_AP014564.1"/>
</dbReference>
<keyword evidence="4" id="KW-0031">Aminopeptidase</keyword>
<accession>A0A1J1DYM6</accession>
<dbReference type="OrthoDB" id="9814383at2"/>
<evidence type="ECO:0000256" key="2">
    <source>
        <dbReference type="PIRSR" id="PIRSR634015-3"/>
    </source>
</evidence>
<feature type="active site" description="Proton donor" evidence="1">
    <location>
        <position position="438"/>
    </location>
</feature>
<dbReference type="InterPro" id="IPR027268">
    <property type="entry name" value="Peptidase_M4/M1_CTD_sf"/>
</dbReference>
<feature type="binding site" evidence="2">
    <location>
        <position position="354"/>
    </location>
    <ligand>
        <name>Zn(2+)</name>
        <dbReference type="ChEBI" id="CHEBI:29105"/>
        <note>catalytic</note>
    </ligand>
</feature>
<reference evidence="4 5" key="1">
    <citation type="submission" date="2014-03" db="EMBL/GenBank/DDBJ databases">
        <title>complete genome sequence of Flavobacteriaceae bacterium JBKA-6.</title>
        <authorList>
            <person name="Takano T."/>
            <person name="Nakamura Y."/>
            <person name="Takuma S."/>
            <person name="Yasuike M."/>
            <person name="Matsuyama T."/>
            <person name="Sakai T."/>
            <person name="Fujiwara A."/>
            <person name="Kimoto K."/>
            <person name="Fukuda Y."/>
            <person name="Kondo H."/>
            <person name="Hirono I."/>
            <person name="Nakayasu C."/>
        </authorList>
    </citation>
    <scope>NUCLEOTIDE SEQUENCE [LARGE SCALE GENOMIC DNA]</scope>
    <source>
        <strain evidence="4 5">JBKA-6</strain>
    </source>
</reference>
<keyword evidence="5" id="KW-1185">Reference proteome</keyword>
<dbReference type="Proteomes" id="UP000243197">
    <property type="component" value="Chromosome"/>
</dbReference>
<name>A0A1J1DYM6_9FLAO</name>
<dbReference type="KEGG" id="ise:JBKA6_0980"/>
<dbReference type="InterPro" id="IPR034015">
    <property type="entry name" value="M1_LTA4H"/>
</dbReference>
<keyword evidence="2" id="KW-0479">Metal-binding</keyword>
<gene>
    <name evidence="4" type="ORF">JBKA6_0980</name>
</gene>
<dbReference type="InterPro" id="IPR014782">
    <property type="entry name" value="Peptidase_M1_dom"/>
</dbReference>